<evidence type="ECO:0000313" key="2">
    <source>
        <dbReference type="Proteomes" id="UP000735302"/>
    </source>
</evidence>
<evidence type="ECO:0000313" key="1">
    <source>
        <dbReference type="EMBL" id="GFO49076.1"/>
    </source>
</evidence>
<dbReference type="EMBL" id="BLXT01008457">
    <property type="protein sequence ID" value="GFO49076.1"/>
    <property type="molecule type" value="Genomic_DNA"/>
</dbReference>
<accession>A0AAV4DZ25</accession>
<protein>
    <submittedName>
        <fullName evidence="1">Uncharacterized protein</fullName>
    </submittedName>
</protein>
<organism evidence="1 2">
    <name type="scientific">Plakobranchus ocellatus</name>
    <dbReference type="NCBI Taxonomy" id="259542"/>
    <lineage>
        <taxon>Eukaryota</taxon>
        <taxon>Metazoa</taxon>
        <taxon>Spiralia</taxon>
        <taxon>Lophotrochozoa</taxon>
        <taxon>Mollusca</taxon>
        <taxon>Gastropoda</taxon>
        <taxon>Heterobranchia</taxon>
        <taxon>Euthyneura</taxon>
        <taxon>Panpulmonata</taxon>
        <taxon>Sacoglossa</taxon>
        <taxon>Placobranchoidea</taxon>
        <taxon>Plakobranchidae</taxon>
        <taxon>Plakobranchus</taxon>
    </lineage>
</organism>
<sequence>MKMIFIRKEKTVLEQIKFLSTLPLCIPPSPAFFQTWLARSPYDAVMCKTLDTVFAELYPAHYKMISGFQQAAMAPEAGKKIKAPRKAKEELCPNAVTARKPQATSLGSLTLIPFRGS</sequence>
<proteinExistence type="predicted"/>
<reference evidence="1 2" key="1">
    <citation type="journal article" date="2021" name="Elife">
        <title>Chloroplast acquisition without the gene transfer in kleptoplastic sea slugs, Plakobranchus ocellatus.</title>
        <authorList>
            <person name="Maeda T."/>
            <person name="Takahashi S."/>
            <person name="Yoshida T."/>
            <person name="Shimamura S."/>
            <person name="Takaki Y."/>
            <person name="Nagai Y."/>
            <person name="Toyoda A."/>
            <person name="Suzuki Y."/>
            <person name="Arimoto A."/>
            <person name="Ishii H."/>
            <person name="Satoh N."/>
            <person name="Nishiyama T."/>
            <person name="Hasebe M."/>
            <person name="Maruyama T."/>
            <person name="Minagawa J."/>
            <person name="Obokata J."/>
            <person name="Shigenobu S."/>
        </authorList>
    </citation>
    <scope>NUCLEOTIDE SEQUENCE [LARGE SCALE GENOMIC DNA]</scope>
</reference>
<comment type="caution">
    <text evidence="1">The sequence shown here is derived from an EMBL/GenBank/DDBJ whole genome shotgun (WGS) entry which is preliminary data.</text>
</comment>
<keyword evidence="2" id="KW-1185">Reference proteome</keyword>
<gene>
    <name evidence="1" type="ORF">PoB_007558100</name>
</gene>
<dbReference type="AlphaFoldDB" id="A0AAV4DZ25"/>
<dbReference type="Proteomes" id="UP000735302">
    <property type="component" value="Unassembled WGS sequence"/>
</dbReference>
<name>A0AAV4DZ25_9GAST</name>